<dbReference type="EMBL" id="CCKQ01016284">
    <property type="protein sequence ID" value="CDW88159.1"/>
    <property type="molecule type" value="Genomic_DNA"/>
</dbReference>
<reference evidence="1 2" key="1">
    <citation type="submission" date="2014-06" db="EMBL/GenBank/DDBJ databases">
        <authorList>
            <person name="Swart Estienne"/>
        </authorList>
    </citation>
    <scope>NUCLEOTIDE SEQUENCE [LARGE SCALE GENOMIC DNA]</scope>
    <source>
        <strain evidence="1 2">130c</strain>
    </source>
</reference>
<dbReference type="InParanoid" id="A0A078B0S8"/>
<evidence type="ECO:0000313" key="2">
    <source>
        <dbReference type="Proteomes" id="UP000039865"/>
    </source>
</evidence>
<organism evidence="1 2">
    <name type="scientific">Stylonychia lemnae</name>
    <name type="common">Ciliate</name>
    <dbReference type="NCBI Taxonomy" id="5949"/>
    <lineage>
        <taxon>Eukaryota</taxon>
        <taxon>Sar</taxon>
        <taxon>Alveolata</taxon>
        <taxon>Ciliophora</taxon>
        <taxon>Intramacronucleata</taxon>
        <taxon>Spirotrichea</taxon>
        <taxon>Stichotrichia</taxon>
        <taxon>Sporadotrichida</taxon>
        <taxon>Oxytrichidae</taxon>
        <taxon>Stylonychinae</taxon>
        <taxon>Stylonychia</taxon>
    </lineage>
</organism>
<dbReference type="Proteomes" id="UP000039865">
    <property type="component" value="Unassembled WGS sequence"/>
</dbReference>
<sequence>MQIDDFNLQLLKIVKTKSNLTELSISNGINLNSLGLAINAIDSNIEISRSQFQDLKSLGGSSILHRSSLDEMVVYNLTLIQSNFTRGLALDKGGHILIDNSNLFINESLLEYGNNFTENEAGKSGGGIFYDLYRPINLENNLYLNNSAQYGNDFASYGYKLKILNQDTTFLSQLISGGLLSSKSLQLGIFDQDQQLINTDNKSQLFLSSYSDGLSVSGNTLFEAVKGIFYVKDVLLVGQPSSKFQIKALTPNGIDVKSIKQFDQNFDSALIISLRFRECYPGEVLIENKCFQCIKGTYSLSVENQTCKPCPVHIKCDGGNLTLVDNNFWRSSTNTIQVYQCPKVDVCLQFLIQIIFKEEDNIQNVRKDMKENCALNVLKIQMENIMQEALTHKKTKEKQSSNPFVENPYKLLPGINDGKRVLVKLALKSFNFSRVLFYWWTRFFEDLII</sequence>
<protein>
    <submittedName>
        <fullName evidence="1">Uncharacterized protein</fullName>
    </submittedName>
</protein>
<keyword evidence="2" id="KW-1185">Reference proteome</keyword>
<dbReference type="SUPFAM" id="SSF57184">
    <property type="entry name" value="Growth factor receptor domain"/>
    <property type="match status" value="1"/>
</dbReference>
<dbReference type="InterPro" id="IPR009030">
    <property type="entry name" value="Growth_fac_rcpt_cys_sf"/>
</dbReference>
<name>A0A078B0S8_STYLE</name>
<dbReference type="AlphaFoldDB" id="A0A078B0S8"/>
<dbReference type="OrthoDB" id="294016at2759"/>
<evidence type="ECO:0000313" key="1">
    <source>
        <dbReference type="EMBL" id="CDW88159.1"/>
    </source>
</evidence>
<accession>A0A078B0S8</accession>
<gene>
    <name evidence="1" type="primary">Contig209.g245</name>
    <name evidence="1" type="ORF">STYLEM_17277</name>
</gene>
<dbReference type="PANTHER" id="PTHR11319:SF35">
    <property type="entry name" value="OUTER MEMBRANE PROTEIN PMPC-RELATED"/>
    <property type="match status" value="1"/>
</dbReference>
<proteinExistence type="predicted"/>
<dbReference type="PANTHER" id="PTHR11319">
    <property type="entry name" value="G PROTEIN-COUPLED RECEPTOR-RELATED"/>
    <property type="match status" value="1"/>
</dbReference>